<protein>
    <submittedName>
        <fullName evidence="1">Uncharacterized protein</fullName>
    </submittedName>
</protein>
<reference evidence="1" key="1">
    <citation type="submission" date="2021-01" db="EMBL/GenBank/DDBJ databases">
        <authorList>
            <consortium name="Aspergillus puulaauensis MK2 genome sequencing consortium"/>
            <person name="Kazuki M."/>
            <person name="Futagami T."/>
        </authorList>
    </citation>
    <scope>NUCLEOTIDE SEQUENCE</scope>
    <source>
        <strain evidence="1">MK2</strain>
    </source>
</reference>
<dbReference type="OrthoDB" id="10370866at2759"/>
<dbReference type="EMBL" id="AP024446">
    <property type="protein sequence ID" value="BCS24760.1"/>
    <property type="molecule type" value="Genomic_DNA"/>
</dbReference>
<dbReference type="KEGG" id="apuu:APUU_41204A"/>
<sequence length="104" mass="10665">MTGPLAARSATSVVELVTLLGTALKVAVMEVALVEVAMGVASRPATPVVVSAIWPVTALMVRSATTAERSATFRATVRQRPRASGFATTASNLVTSRVPAPTTS</sequence>
<gene>
    <name evidence="1" type="ORF">APUU_41204A</name>
</gene>
<evidence type="ECO:0000313" key="1">
    <source>
        <dbReference type="EMBL" id="BCS24760.1"/>
    </source>
</evidence>
<dbReference type="Proteomes" id="UP000654913">
    <property type="component" value="Chromosome 4"/>
</dbReference>
<accession>A0A7R8APN3</accession>
<dbReference type="GeneID" id="64974765"/>
<reference evidence="1" key="2">
    <citation type="submission" date="2021-02" db="EMBL/GenBank/DDBJ databases">
        <title>Aspergillus puulaauensis MK2 genome sequence.</title>
        <authorList>
            <person name="Futagami T."/>
            <person name="Mori K."/>
            <person name="Kadooka C."/>
            <person name="Tanaka T."/>
        </authorList>
    </citation>
    <scope>NUCLEOTIDE SEQUENCE</scope>
    <source>
        <strain evidence="1">MK2</strain>
    </source>
</reference>
<evidence type="ECO:0000313" key="2">
    <source>
        <dbReference type="Proteomes" id="UP000654913"/>
    </source>
</evidence>
<keyword evidence="2" id="KW-1185">Reference proteome</keyword>
<name>A0A7R8APN3_9EURO</name>
<proteinExistence type="predicted"/>
<dbReference type="AlphaFoldDB" id="A0A7R8APN3"/>
<dbReference type="RefSeq" id="XP_041556954.1">
    <property type="nucleotide sequence ID" value="XM_041704360.1"/>
</dbReference>
<organism evidence="1 2">
    <name type="scientific">Aspergillus puulaauensis</name>
    <dbReference type="NCBI Taxonomy" id="1220207"/>
    <lineage>
        <taxon>Eukaryota</taxon>
        <taxon>Fungi</taxon>
        <taxon>Dikarya</taxon>
        <taxon>Ascomycota</taxon>
        <taxon>Pezizomycotina</taxon>
        <taxon>Eurotiomycetes</taxon>
        <taxon>Eurotiomycetidae</taxon>
        <taxon>Eurotiales</taxon>
        <taxon>Aspergillaceae</taxon>
        <taxon>Aspergillus</taxon>
    </lineage>
</organism>